<protein>
    <submittedName>
        <fullName evidence="2">Uncharacterized protein</fullName>
    </submittedName>
</protein>
<dbReference type="Proteomes" id="UP000053676">
    <property type="component" value="Unassembled WGS sequence"/>
</dbReference>
<proteinExistence type="predicted"/>
<evidence type="ECO:0000313" key="2">
    <source>
        <dbReference type="EMBL" id="ETN73650.1"/>
    </source>
</evidence>
<dbReference type="KEGG" id="nai:NECAME_00738"/>
<keyword evidence="1" id="KW-0472">Membrane</keyword>
<gene>
    <name evidence="2" type="ORF">NECAME_00738</name>
</gene>
<reference evidence="3" key="1">
    <citation type="journal article" date="2014" name="Nat. Genet.">
        <title>Genome of the human hookworm Necator americanus.</title>
        <authorList>
            <person name="Tang Y.T."/>
            <person name="Gao X."/>
            <person name="Rosa B.A."/>
            <person name="Abubucker S."/>
            <person name="Hallsworth-Pepin K."/>
            <person name="Martin J."/>
            <person name="Tyagi R."/>
            <person name="Heizer E."/>
            <person name="Zhang X."/>
            <person name="Bhonagiri-Palsikar V."/>
            <person name="Minx P."/>
            <person name="Warren W.C."/>
            <person name="Wang Q."/>
            <person name="Zhan B."/>
            <person name="Hotez P.J."/>
            <person name="Sternberg P.W."/>
            <person name="Dougall A."/>
            <person name="Gaze S.T."/>
            <person name="Mulvenna J."/>
            <person name="Sotillo J."/>
            <person name="Ranganathan S."/>
            <person name="Rabelo E.M."/>
            <person name="Wilson R.K."/>
            <person name="Felgner P.L."/>
            <person name="Bethony J."/>
            <person name="Hawdon J.M."/>
            <person name="Gasser R.B."/>
            <person name="Loukas A."/>
            <person name="Mitreva M."/>
        </authorList>
    </citation>
    <scope>NUCLEOTIDE SEQUENCE [LARGE SCALE GENOMIC DNA]</scope>
</reference>
<dbReference type="AlphaFoldDB" id="W2SVH6"/>
<dbReference type="EMBL" id="KI660422">
    <property type="protein sequence ID" value="ETN73650.1"/>
    <property type="molecule type" value="Genomic_DNA"/>
</dbReference>
<evidence type="ECO:0000256" key="1">
    <source>
        <dbReference type="SAM" id="Phobius"/>
    </source>
</evidence>
<keyword evidence="1" id="KW-1133">Transmembrane helix</keyword>
<sequence length="93" mass="10206">MSKYTLLREEENQLIATGATAAAVAAATVAGHYGSALRHRERSLGLFSHNATIKEVKQEEICDKSASLKYVRCRGDKSEIARDSRFSCLETST</sequence>
<organism evidence="2 3">
    <name type="scientific">Necator americanus</name>
    <name type="common">Human hookworm</name>
    <dbReference type="NCBI Taxonomy" id="51031"/>
    <lineage>
        <taxon>Eukaryota</taxon>
        <taxon>Metazoa</taxon>
        <taxon>Ecdysozoa</taxon>
        <taxon>Nematoda</taxon>
        <taxon>Chromadorea</taxon>
        <taxon>Rhabditida</taxon>
        <taxon>Rhabditina</taxon>
        <taxon>Rhabditomorpha</taxon>
        <taxon>Strongyloidea</taxon>
        <taxon>Ancylostomatidae</taxon>
        <taxon>Bunostominae</taxon>
        <taxon>Necator</taxon>
    </lineage>
</organism>
<name>W2SVH6_NECAM</name>
<feature type="transmembrane region" description="Helical" evidence="1">
    <location>
        <begin position="14"/>
        <end position="34"/>
    </location>
</feature>
<evidence type="ECO:0000313" key="3">
    <source>
        <dbReference type="Proteomes" id="UP000053676"/>
    </source>
</evidence>
<accession>W2SVH6</accession>
<keyword evidence="1" id="KW-0812">Transmembrane</keyword>
<keyword evidence="3" id="KW-1185">Reference proteome</keyword>